<organism evidence="2 3">
    <name type="scientific">Elysia crispata</name>
    <name type="common">lettuce slug</name>
    <dbReference type="NCBI Taxonomy" id="231223"/>
    <lineage>
        <taxon>Eukaryota</taxon>
        <taxon>Metazoa</taxon>
        <taxon>Spiralia</taxon>
        <taxon>Lophotrochozoa</taxon>
        <taxon>Mollusca</taxon>
        <taxon>Gastropoda</taxon>
        <taxon>Heterobranchia</taxon>
        <taxon>Euthyneura</taxon>
        <taxon>Panpulmonata</taxon>
        <taxon>Sacoglossa</taxon>
        <taxon>Placobranchoidea</taxon>
        <taxon>Plakobranchidae</taxon>
        <taxon>Elysia</taxon>
    </lineage>
</organism>
<dbReference type="EMBL" id="JAWDGP010005075">
    <property type="protein sequence ID" value="KAK3759785.1"/>
    <property type="molecule type" value="Genomic_DNA"/>
</dbReference>
<keyword evidence="1" id="KW-1133">Transmembrane helix</keyword>
<sequence>MRHFGGEYLPNINTLPRWILSSPVTVIGFHFFLVVVHPRGQIDGPVDGGLALISIFGDMVFSFVRRFQPQYQGDELIGPTGCLESLRWRKETVLRSN</sequence>
<protein>
    <submittedName>
        <fullName evidence="2">Uncharacterized protein</fullName>
    </submittedName>
</protein>
<keyword evidence="1" id="KW-0812">Transmembrane</keyword>
<dbReference type="Proteomes" id="UP001283361">
    <property type="component" value="Unassembled WGS sequence"/>
</dbReference>
<dbReference type="AlphaFoldDB" id="A0AAE0YZ74"/>
<evidence type="ECO:0000313" key="2">
    <source>
        <dbReference type="EMBL" id="KAK3759785.1"/>
    </source>
</evidence>
<keyword evidence="1" id="KW-0472">Membrane</keyword>
<gene>
    <name evidence="2" type="ORF">RRG08_041740</name>
</gene>
<keyword evidence="3" id="KW-1185">Reference proteome</keyword>
<proteinExistence type="predicted"/>
<name>A0AAE0YZ74_9GAST</name>
<evidence type="ECO:0000256" key="1">
    <source>
        <dbReference type="SAM" id="Phobius"/>
    </source>
</evidence>
<feature type="transmembrane region" description="Helical" evidence="1">
    <location>
        <begin position="18"/>
        <end position="36"/>
    </location>
</feature>
<comment type="caution">
    <text evidence="2">The sequence shown here is derived from an EMBL/GenBank/DDBJ whole genome shotgun (WGS) entry which is preliminary data.</text>
</comment>
<accession>A0AAE0YZ74</accession>
<evidence type="ECO:0000313" key="3">
    <source>
        <dbReference type="Proteomes" id="UP001283361"/>
    </source>
</evidence>
<reference evidence="2" key="1">
    <citation type="journal article" date="2023" name="G3 (Bethesda)">
        <title>A reference genome for the long-term kleptoplast-retaining sea slug Elysia crispata morphotype clarki.</title>
        <authorList>
            <person name="Eastman K.E."/>
            <person name="Pendleton A.L."/>
            <person name="Shaikh M.A."/>
            <person name="Suttiyut T."/>
            <person name="Ogas R."/>
            <person name="Tomko P."/>
            <person name="Gavelis G."/>
            <person name="Widhalm J.R."/>
            <person name="Wisecaver J.H."/>
        </authorList>
    </citation>
    <scope>NUCLEOTIDE SEQUENCE</scope>
    <source>
        <strain evidence="2">ECLA1</strain>
    </source>
</reference>